<accession>A0A3D9DX34</accession>
<dbReference type="InterPro" id="IPR012263">
    <property type="entry name" value="M_m6A_EcoRV"/>
</dbReference>
<evidence type="ECO:0000256" key="3">
    <source>
        <dbReference type="ARBA" id="ARBA00022691"/>
    </source>
</evidence>
<dbReference type="InterPro" id="IPR029063">
    <property type="entry name" value="SAM-dependent_MTases_sf"/>
</dbReference>
<dbReference type="GO" id="GO:0032259">
    <property type="term" value="P:methylation"/>
    <property type="evidence" value="ECO:0007669"/>
    <property type="project" value="UniProtKB-KW"/>
</dbReference>
<dbReference type="OrthoDB" id="9805629at2"/>
<evidence type="ECO:0000256" key="2">
    <source>
        <dbReference type="ARBA" id="ARBA00022679"/>
    </source>
</evidence>
<dbReference type="PIRSF" id="PIRSF000398">
    <property type="entry name" value="M_m6A_EcoRV"/>
    <property type="match status" value="1"/>
</dbReference>
<organism evidence="4 5">
    <name type="scientific">Kushneria indalinina DSM 14324</name>
    <dbReference type="NCBI Taxonomy" id="1122140"/>
    <lineage>
        <taxon>Bacteria</taxon>
        <taxon>Pseudomonadati</taxon>
        <taxon>Pseudomonadota</taxon>
        <taxon>Gammaproteobacteria</taxon>
        <taxon>Oceanospirillales</taxon>
        <taxon>Halomonadaceae</taxon>
        <taxon>Kushneria</taxon>
    </lineage>
</organism>
<keyword evidence="3" id="KW-0949">S-adenosyl-L-methionine</keyword>
<keyword evidence="5" id="KW-1185">Reference proteome</keyword>
<protein>
    <submittedName>
        <fullName evidence="4">Site-specific DNA-adenine methylase</fullName>
    </submittedName>
</protein>
<dbReference type="Proteomes" id="UP000256334">
    <property type="component" value="Unassembled WGS sequence"/>
</dbReference>
<keyword evidence="2" id="KW-0808">Transferase</keyword>
<keyword evidence="1 4" id="KW-0489">Methyltransferase</keyword>
<dbReference type="GO" id="GO:0009307">
    <property type="term" value="P:DNA restriction-modification system"/>
    <property type="evidence" value="ECO:0007669"/>
    <property type="project" value="InterPro"/>
</dbReference>
<dbReference type="GO" id="GO:0043565">
    <property type="term" value="F:sequence-specific DNA binding"/>
    <property type="evidence" value="ECO:0007669"/>
    <property type="project" value="TreeGrafter"/>
</dbReference>
<dbReference type="PANTHER" id="PTHR30481:SF2">
    <property type="entry name" value="SITE-SPECIFIC DNA-METHYLTRANSFERASE (ADENINE-SPECIFIC)"/>
    <property type="match status" value="1"/>
</dbReference>
<dbReference type="SUPFAM" id="SSF53335">
    <property type="entry name" value="S-adenosyl-L-methionine-dependent methyltransferases"/>
    <property type="match status" value="1"/>
</dbReference>
<dbReference type="EMBL" id="QRDJ01000007">
    <property type="protein sequence ID" value="REC94864.1"/>
    <property type="molecule type" value="Genomic_DNA"/>
</dbReference>
<sequence length="284" mass="32041">MSSSFATPLRYPGGKGRLGAWLAEVIRHNNLQEGCYVEPYAGGAGAAMYLLLKEHVSSIVINDADPAIHAFWWAVLNDSERLVSLIRETPVTMDTWHQQRSIVDTPGEADTTTLGFATFFMNRTNRSGIISGGVIGGKGQSGDYKLDARYNIEGLCKRIKDIAARRDDISLYDVDAMDLIQPGFLENPESCLIYLDPPYYNKANQLYRNFYKPEDHAEIAKKVMALETPWLVTYDNCEEIKSLYKGAECEEFSLHYSTHLKRPKAKEVLFYKNIALGRTPTLKR</sequence>
<dbReference type="PRINTS" id="PR00505">
    <property type="entry name" value="D12N6MTFRASE"/>
</dbReference>
<dbReference type="GO" id="GO:1904047">
    <property type="term" value="F:S-adenosyl-L-methionine binding"/>
    <property type="evidence" value="ECO:0007669"/>
    <property type="project" value="TreeGrafter"/>
</dbReference>
<dbReference type="GO" id="GO:0006298">
    <property type="term" value="P:mismatch repair"/>
    <property type="evidence" value="ECO:0007669"/>
    <property type="project" value="TreeGrafter"/>
</dbReference>
<dbReference type="Pfam" id="PF02086">
    <property type="entry name" value="MethyltransfD12"/>
    <property type="match status" value="1"/>
</dbReference>
<dbReference type="InterPro" id="IPR012327">
    <property type="entry name" value="MeTrfase_D12"/>
</dbReference>
<evidence type="ECO:0000256" key="1">
    <source>
        <dbReference type="ARBA" id="ARBA00022603"/>
    </source>
</evidence>
<evidence type="ECO:0000313" key="4">
    <source>
        <dbReference type="EMBL" id="REC94864.1"/>
    </source>
</evidence>
<reference evidence="4 5" key="1">
    <citation type="submission" date="2018-07" db="EMBL/GenBank/DDBJ databases">
        <title>Genomic Encyclopedia of Type Strains, Phase IV (KMG-IV): sequencing the most valuable type-strain genomes for metagenomic binning, comparative biology and taxonomic classification.</title>
        <authorList>
            <person name="Goeker M."/>
        </authorList>
    </citation>
    <scope>NUCLEOTIDE SEQUENCE [LARGE SCALE GENOMIC DNA]</scope>
    <source>
        <strain evidence="4 5">DSM 14324</strain>
    </source>
</reference>
<gene>
    <name evidence="4" type="ORF">C8D72_1693</name>
</gene>
<dbReference type="PANTHER" id="PTHR30481">
    <property type="entry name" value="DNA ADENINE METHYLASE"/>
    <property type="match status" value="1"/>
</dbReference>
<comment type="caution">
    <text evidence="4">The sequence shown here is derived from an EMBL/GenBank/DDBJ whole genome shotgun (WGS) entry which is preliminary data.</text>
</comment>
<dbReference type="AlphaFoldDB" id="A0A3D9DX34"/>
<name>A0A3D9DX34_9GAMM</name>
<evidence type="ECO:0000313" key="5">
    <source>
        <dbReference type="Proteomes" id="UP000256334"/>
    </source>
</evidence>
<proteinExistence type="predicted"/>
<dbReference type="Gene3D" id="3.40.50.150">
    <property type="entry name" value="Vaccinia Virus protein VP39"/>
    <property type="match status" value="2"/>
</dbReference>
<dbReference type="GO" id="GO:0009007">
    <property type="term" value="F:site-specific DNA-methyltransferase (adenine-specific) activity"/>
    <property type="evidence" value="ECO:0007669"/>
    <property type="project" value="UniProtKB-EC"/>
</dbReference>